<protein>
    <submittedName>
        <fullName evidence="1">Uncharacterized protein</fullName>
    </submittedName>
</protein>
<evidence type="ECO:0000313" key="1">
    <source>
        <dbReference type="EMBL" id="GLR55168.1"/>
    </source>
</evidence>
<sequence length="88" mass="9469">MIIIASHGFSFGVETENTHNGHWTDEAAAKVKATLDSMGFDRVADVHANLKAVAAGAEDELSDDYNDACNAGCLINEYPDFIVTMTAY</sequence>
<comment type="caution">
    <text evidence="1">The sequence shown here is derived from an EMBL/GenBank/DDBJ whole genome shotgun (WGS) entry which is preliminary data.</text>
</comment>
<organism evidence="1 2">
    <name type="scientific">Shinella yambaruensis</name>
    <dbReference type="NCBI Taxonomy" id="415996"/>
    <lineage>
        <taxon>Bacteria</taxon>
        <taxon>Pseudomonadati</taxon>
        <taxon>Pseudomonadota</taxon>
        <taxon>Alphaproteobacteria</taxon>
        <taxon>Hyphomicrobiales</taxon>
        <taxon>Rhizobiaceae</taxon>
        <taxon>Shinella</taxon>
    </lineage>
</organism>
<dbReference type="Proteomes" id="UP001156702">
    <property type="component" value="Unassembled WGS sequence"/>
</dbReference>
<name>A0ABQ5ZQL3_9HYPH</name>
<evidence type="ECO:0000313" key="2">
    <source>
        <dbReference type="Proteomes" id="UP001156702"/>
    </source>
</evidence>
<dbReference type="EMBL" id="BSOP01000069">
    <property type="protein sequence ID" value="GLR55168.1"/>
    <property type="molecule type" value="Genomic_DNA"/>
</dbReference>
<proteinExistence type="predicted"/>
<keyword evidence="2" id="KW-1185">Reference proteome</keyword>
<reference evidence="2" key="1">
    <citation type="journal article" date="2019" name="Int. J. Syst. Evol. Microbiol.">
        <title>The Global Catalogue of Microorganisms (GCM) 10K type strain sequencing project: providing services to taxonomists for standard genome sequencing and annotation.</title>
        <authorList>
            <consortium name="The Broad Institute Genomics Platform"/>
            <consortium name="The Broad Institute Genome Sequencing Center for Infectious Disease"/>
            <person name="Wu L."/>
            <person name="Ma J."/>
        </authorList>
    </citation>
    <scope>NUCLEOTIDE SEQUENCE [LARGE SCALE GENOMIC DNA]</scope>
    <source>
        <strain evidence="2">NBRC 102122</strain>
    </source>
</reference>
<gene>
    <name evidence="1" type="ORF">GCM10007923_63890</name>
</gene>
<accession>A0ABQ5ZQL3</accession>
<dbReference type="RefSeq" id="WP_245083075.1">
    <property type="nucleotide sequence ID" value="NZ_BSOP01000069.1"/>
</dbReference>